<keyword evidence="9" id="KW-0256">Endoplasmic reticulum</keyword>
<comment type="function">
    <text evidence="1">May be involved in the degradation process of specific misfolded endoplasmic reticulum (ER) luminal proteins.</text>
</comment>
<evidence type="ECO:0000256" key="1">
    <source>
        <dbReference type="ARBA" id="ARBA00003292"/>
    </source>
</evidence>
<sequence>MLAKAVATECGCSFFNVSSASLASKYRGESERMVRCLFELARAYSPSVIFIDEIDSLCTQRGAEGEHEASRRVKSELLVQIDGCNSQEGEERQHVVVLAATNFPWDIDEALRRRLEKRIYIPLPGADEREELLKINLKGIDVDPGVEFSAVTKRLDGYSGDDITNICRDAAMNGMRRRIAGKTPSEIREMSKDAMKEPVTQDDFLQAIGKINPSVGEKDILRHENWLKEYGSVQLSTITGMPPRVVGAAQAGGLGGFLETIPPITRFFAGSIFVLALAHYVGLLNPVSIALVWPEVYGHYQVWRLLTCHTFMAFSMGFVFNMVFLIKYGGSLETEVFRFNPADYLFMLICGGVFLMTVPPLVGKPLYFTTGPLVLMMVYVWSRNFPDVPVNIYGLFTIQSFYLPFAFVAMTIVFGGSPIPDLFGIAAGHIWYFFTDLYPRSSGRNLLKTPKLLTSWVSNMGVGPPPTVEEQQQRGVFRGRGQRLGTQ</sequence>
<name>A0A0D2MBC0_9CHLO</name>
<feature type="transmembrane region" description="Helical" evidence="9">
    <location>
        <begin position="341"/>
        <end position="358"/>
    </location>
</feature>
<feature type="region of interest" description="Disordered" evidence="10">
    <location>
        <begin position="463"/>
        <end position="487"/>
    </location>
</feature>
<evidence type="ECO:0000256" key="8">
    <source>
        <dbReference type="RuleBase" id="RU003651"/>
    </source>
</evidence>
<dbReference type="SUPFAM" id="SSF52540">
    <property type="entry name" value="P-loop containing nucleoside triphosphate hydrolases"/>
    <property type="match status" value="1"/>
</dbReference>
<evidence type="ECO:0000259" key="13">
    <source>
        <dbReference type="Pfam" id="PF17862"/>
    </source>
</evidence>
<feature type="domain" description="ATPase AAA-type core" evidence="11">
    <location>
        <begin position="1"/>
        <end position="123"/>
    </location>
</feature>
<keyword evidence="15" id="KW-1185">Reference proteome</keyword>
<dbReference type="Pfam" id="PF00004">
    <property type="entry name" value="AAA"/>
    <property type="match status" value="1"/>
</dbReference>
<dbReference type="InterPro" id="IPR035952">
    <property type="entry name" value="Rhomboid-like_sf"/>
</dbReference>
<dbReference type="GO" id="GO:0016887">
    <property type="term" value="F:ATP hydrolysis activity"/>
    <property type="evidence" value="ECO:0007669"/>
    <property type="project" value="InterPro"/>
</dbReference>
<dbReference type="Gene3D" id="1.10.8.60">
    <property type="match status" value="1"/>
</dbReference>
<dbReference type="Gene3D" id="3.40.50.300">
    <property type="entry name" value="P-loop containing nucleotide triphosphate hydrolases"/>
    <property type="match status" value="1"/>
</dbReference>
<dbReference type="InterPro" id="IPR007599">
    <property type="entry name" value="DER1"/>
</dbReference>
<dbReference type="InterPro" id="IPR041569">
    <property type="entry name" value="AAA_lid_3"/>
</dbReference>
<dbReference type="Pfam" id="PF04511">
    <property type="entry name" value="DER1"/>
    <property type="match status" value="1"/>
</dbReference>
<keyword evidence="14" id="KW-0378">Hydrolase</keyword>
<comment type="subcellular location">
    <subcellularLocation>
        <location evidence="9">Endoplasmic reticulum membrane</location>
        <topology evidence="9">Multi-pass membrane protein</topology>
    </subcellularLocation>
    <subcellularLocation>
        <location evidence="2">Membrane</location>
        <topology evidence="2">Multi-pass membrane protein</topology>
    </subcellularLocation>
</comment>
<dbReference type="PANTHER" id="PTHR23074:SF19">
    <property type="entry name" value="KATANIN P60 ATPASE-CONTAINING SUBUNIT A1"/>
    <property type="match status" value="1"/>
</dbReference>
<evidence type="ECO:0000256" key="9">
    <source>
        <dbReference type="RuleBase" id="RU363059"/>
    </source>
</evidence>
<evidence type="ECO:0000256" key="5">
    <source>
        <dbReference type="ARBA" id="ARBA00022840"/>
    </source>
</evidence>
<feature type="transmembrane region" description="Helical" evidence="9">
    <location>
        <begin position="365"/>
        <end position="381"/>
    </location>
</feature>
<evidence type="ECO:0000259" key="11">
    <source>
        <dbReference type="Pfam" id="PF00004"/>
    </source>
</evidence>
<dbReference type="InterPro" id="IPR015415">
    <property type="entry name" value="Spast_Vps4_C"/>
</dbReference>
<dbReference type="EMBL" id="KK102290">
    <property type="protein sequence ID" value="KIY98151.1"/>
    <property type="molecule type" value="Genomic_DNA"/>
</dbReference>
<dbReference type="InterPro" id="IPR027417">
    <property type="entry name" value="P-loop_NTPase"/>
</dbReference>
<gene>
    <name evidence="14" type="ORF">MNEG_9812</name>
</gene>
<dbReference type="GeneID" id="25742687"/>
<evidence type="ECO:0000259" key="12">
    <source>
        <dbReference type="Pfam" id="PF09336"/>
    </source>
</evidence>
<dbReference type="GO" id="GO:0005789">
    <property type="term" value="C:endoplasmic reticulum membrane"/>
    <property type="evidence" value="ECO:0007669"/>
    <property type="project" value="UniProtKB-SubCell"/>
</dbReference>
<dbReference type="Pfam" id="PF17862">
    <property type="entry name" value="AAA_lid_3"/>
    <property type="match status" value="1"/>
</dbReference>
<dbReference type="KEGG" id="mng:MNEG_9812"/>
<dbReference type="PANTHER" id="PTHR23074">
    <property type="entry name" value="AAA DOMAIN-CONTAINING"/>
    <property type="match status" value="1"/>
</dbReference>
<dbReference type="InterPro" id="IPR050304">
    <property type="entry name" value="MT-severing_AAA_ATPase"/>
</dbReference>
<dbReference type="GO" id="GO:0051013">
    <property type="term" value="P:microtubule severing"/>
    <property type="evidence" value="ECO:0007669"/>
    <property type="project" value="TreeGrafter"/>
</dbReference>
<proteinExistence type="inferred from homology"/>
<evidence type="ECO:0000256" key="10">
    <source>
        <dbReference type="SAM" id="MobiDB-lite"/>
    </source>
</evidence>
<evidence type="ECO:0000256" key="6">
    <source>
        <dbReference type="ARBA" id="ARBA00022989"/>
    </source>
</evidence>
<keyword evidence="4 8" id="KW-0547">Nucleotide-binding</keyword>
<comment type="similarity">
    <text evidence="8">Belongs to the AAA ATPase family.</text>
</comment>
<evidence type="ECO:0000256" key="2">
    <source>
        <dbReference type="ARBA" id="ARBA00004141"/>
    </source>
</evidence>
<comment type="similarity">
    <text evidence="9">Belongs to the derlin family.</text>
</comment>
<accession>A0A0D2MBC0</accession>
<dbReference type="InterPro" id="IPR003960">
    <property type="entry name" value="ATPase_AAA_CS"/>
</dbReference>
<protein>
    <recommendedName>
        <fullName evidence="9">Derlin</fullName>
    </recommendedName>
</protein>
<dbReference type="InterPro" id="IPR003959">
    <property type="entry name" value="ATPase_AAA_core"/>
</dbReference>
<dbReference type="SUPFAM" id="SSF144091">
    <property type="entry name" value="Rhomboid-like"/>
    <property type="match status" value="1"/>
</dbReference>
<reference evidence="14 15" key="1">
    <citation type="journal article" date="2013" name="BMC Genomics">
        <title>Reconstruction of the lipid metabolism for the microalga Monoraphidium neglectum from its genome sequence reveals characteristics suitable for biofuel production.</title>
        <authorList>
            <person name="Bogen C."/>
            <person name="Al-Dilaimi A."/>
            <person name="Albersmeier A."/>
            <person name="Wichmann J."/>
            <person name="Grundmann M."/>
            <person name="Rupp O."/>
            <person name="Lauersen K.J."/>
            <person name="Blifernez-Klassen O."/>
            <person name="Kalinowski J."/>
            <person name="Goesmann A."/>
            <person name="Mussgnug J.H."/>
            <person name="Kruse O."/>
        </authorList>
    </citation>
    <scope>NUCLEOTIDE SEQUENCE [LARGE SCALE GENOMIC DNA]</scope>
    <source>
        <strain evidence="14 15">SAG 48.87</strain>
    </source>
</reference>
<dbReference type="OrthoDB" id="1716531at2759"/>
<evidence type="ECO:0000313" key="15">
    <source>
        <dbReference type="Proteomes" id="UP000054498"/>
    </source>
</evidence>
<comment type="function">
    <text evidence="9">May be involved in the degradation of misfolded endoplasmic reticulum (ER) luminal proteins.</text>
</comment>
<keyword evidence="5 8" id="KW-0067">ATP-binding</keyword>
<dbReference type="STRING" id="145388.A0A0D2MBC0"/>
<evidence type="ECO:0000313" key="14">
    <source>
        <dbReference type="EMBL" id="KIY98151.1"/>
    </source>
</evidence>
<feature type="transmembrane region" description="Helical" evidence="9">
    <location>
        <begin position="305"/>
        <end position="329"/>
    </location>
</feature>
<dbReference type="FunFam" id="1.10.8.60:FF:000025">
    <property type="entry name" value="Katanin p60 ATPase-containing subunit A1"/>
    <property type="match status" value="1"/>
</dbReference>
<dbReference type="Pfam" id="PF09336">
    <property type="entry name" value="Vps4_C"/>
    <property type="match status" value="1"/>
</dbReference>
<keyword evidence="6 9" id="KW-1133">Transmembrane helix</keyword>
<dbReference type="GO" id="GO:0015630">
    <property type="term" value="C:microtubule cytoskeleton"/>
    <property type="evidence" value="ECO:0007669"/>
    <property type="project" value="TreeGrafter"/>
</dbReference>
<dbReference type="AlphaFoldDB" id="A0A0D2MBC0"/>
<feature type="transmembrane region" description="Helical" evidence="9">
    <location>
        <begin position="401"/>
        <end position="434"/>
    </location>
</feature>
<feature type="domain" description="AAA ATPase AAA+ lid" evidence="13">
    <location>
        <begin position="146"/>
        <end position="187"/>
    </location>
</feature>
<evidence type="ECO:0000256" key="4">
    <source>
        <dbReference type="ARBA" id="ARBA00022741"/>
    </source>
</evidence>
<evidence type="ECO:0000256" key="7">
    <source>
        <dbReference type="ARBA" id="ARBA00023136"/>
    </source>
</evidence>
<dbReference type="GO" id="GO:0005524">
    <property type="term" value="F:ATP binding"/>
    <property type="evidence" value="ECO:0007669"/>
    <property type="project" value="UniProtKB-KW"/>
</dbReference>
<dbReference type="PROSITE" id="PS00674">
    <property type="entry name" value="AAA"/>
    <property type="match status" value="1"/>
</dbReference>
<evidence type="ECO:0000256" key="3">
    <source>
        <dbReference type="ARBA" id="ARBA00022692"/>
    </source>
</evidence>
<organism evidence="14 15">
    <name type="scientific">Monoraphidium neglectum</name>
    <dbReference type="NCBI Taxonomy" id="145388"/>
    <lineage>
        <taxon>Eukaryota</taxon>
        <taxon>Viridiplantae</taxon>
        <taxon>Chlorophyta</taxon>
        <taxon>core chlorophytes</taxon>
        <taxon>Chlorophyceae</taxon>
        <taxon>CS clade</taxon>
        <taxon>Sphaeropleales</taxon>
        <taxon>Selenastraceae</taxon>
        <taxon>Monoraphidium</taxon>
    </lineage>
</organism>
<feature type="transmembrane region" description="Helical" evidence="9">
    <location>
        <begin position="267"/>
        <end position="293"/>
    </location>
</feature>
<keyword evidence="7 9" id="KW-0472">Membrane</keyword>
<dbReference type="RefSeq" id="XP_013897171.1">
    <property type="nucleotide sequence ID" value="XM_014041717.1"/>
</dbReference>
<dbReference type="Proteomes" id="UP000054498">
    <property type="component" value="Unassembled WGS sequence"/>
</dbReference>
<keyword evidence="3 9" id="KW-0812">Transmembrane</keyword>
<feature type="domain" description="Spastin/Vps4 C-terminal" evidence="12">
    <location>
        <begin position="191"/>
        <end position="231"/>
    </location>
</feature>